<keyword evidence="5" id="KW-0552">Olfaction</keyword>
<dbReference type="GO" id="GO:0007165">
    <property type="term" value="P:signal transduction"/>
    <property type="evidence" value="ECO:0007669"/>
    <property type="project" value="UniProtKB-KW"/>
</dbReference>
<feature type="transmembrane region" description="Helical" evidence="10">
    <location>
        <begin position="454"/>
        <end position="474"/>
    </location>
</feature>
<dbReference type="AlphaFoldDB" id="A0AAW1K239"/>
<feature type="transmembrane region" description="Helical" evidence="10">
    <location>
        <begin position="1074"/>
        <end position="1095"/>
    </location>
</feature>
<evidence type="ECO:0000256" key="8">
    <source>
        <dbReference type="ARBA" id="ARBA00023170"/>
    </source>
</evidence>
<name>A0AAW1K239_POPJA</name>
<accession>A0AAW1K239</accession>
<feature type="transmembrane region" description="Helical" evidence="10">
    <location>
        <begin position="937"/>
        <end position="955"/>
    </location>
</feature>
<feature type="transmembrane region" description="Helical" evidence="10">
    <location>
        <begin position="365"/>
        <end position="386"/>
    </location>
</feature>
<keyword evidence="9" id="KW-0807">Transducer</keyword>
<feature type="transmembrane region" description="Helical" evidence="10">
    <location>
        <begin position="127"/>
        <end position="145"/>
    </location>
</feature>
<dbReference type="InterPro" id="IPR004117">
    <property type="entry name" value="7tm6_olfct_rcpt"/>
</dbReference>
<reference evidence="12 13" key="1">
    <citation type="journal article" date="2024" name="BMC Genomics">
        <title>De novo assembly and annotation of Popillia japonica's genome with initial clues to its potential as an invasive pest.</title>
        <authorList>
            <person name="Cucini C."/>
            <person name="Boschi S."/>
            <person name="Funari R."/>
            <person name="Cardaioli E."/>
            <person name="Iannotti N."/>
            <person name="Marturano G."/>
            <person name="Paoli F."/>
            <person name="Bruttini M."/>
            <person name="Carapelli A."/>
            <person name="Frati F."/>
            <person name="Nardi F."/>
        </authorList>
    </citation>
    <scope>NUCLEOTIDE SEQUENCE [LARGE SCALE GENOMIC DNA]</scope>
    <source>
        <strain evidence="12">DMR45628</strain>
    </source>
</reference>
<comment type="subcellular location">
    <subcellularLocation>
        <location evidence="1">Cell membrane</location>
        <topology evidence="1">Multi-pass membrane protein</topology>
    </subcellularLocation>
</comment>
<organism evidence="12 13">
    <name type="scientific">Popillia japonica</name>
    <name type="common">Japanese beetle</name>
    <dbReference type="NCBI Taxonomy" id="7064"/>
    <lineage>
        <taxon>Eukaryota</taxon>
        <taxon>Metazoa</taxon>
        <taxon>Ecdysozoa</taxon>
        <taxon>Arthropoda</taxon>
        <taxon>Hexapoda</taxon>
        <taxon>Insecta</taxon>
        <taxon>Pterygota</taxon>
        <taxon>Neoptera</taxon>
        <taxon>Endopterygota</taxon>
        <taxon>Coleoptera</taxon>
        <taxon>Polyphaga</taxon>
        <taxon>Scarabaeiformia</taxon>
        <taxon>Scarabaeidae</taxon>
        <taxon>Rutelinae</taxon>
        <taxon>Popillia</taxon>
    </lineage>
</organism>
<feature type="transmembrane region" description="Helical" evidence="10">
    <location>
        <begin position="756"/>
        <end position="781"/>
    </location>
</feature>
<proteinExistence type="predicted"/>
<dbReference type="GO" id="GO:0005549">
    <property type="term" value="F:odorant binding"/>
    <property type="evidence" value="ECO:0007669"/>
    <property type="project" value="InterPro"/>
</dbReference>
<evidence type="ECO:0000256" key="11">
    <source>
        <dbReference type="SAM" id="SignalP"/>
    </source>
</evidence>
<evidence type="ECO:0000256" key="9">
    <source>
        <dbReference type="ARBA" id="ARBA00023224"/>
    </source>
</evidence>
<sequence>MMCFLHLITIIVSFTVDTEDADSFVAKLFLIEASIQVTYKYAVLIYKSNDLAELIKTVRIDFWPSNIGSLNCDRRISEGSKFLFVIAMIEHTSGFICTLMTVLIPFMKSTKELPYASWFPFDWTKSPYYQILFFLQALFTTYLGMNMISAYDTLYYSFCVNCTAQFKLLCDIIERIGSNTEDEIIGKLLKIPGVIDERRSERKLLLACSRHHQKLIAVFGNGHLVQIICGAAGICAACYRITIDYNFKNLVNCLSFYLGNAGQIFIYCAVSNELSYWSSCVSTATYKSLWYKINMVDTKKCLSIVMLRSQKPISMQAIGFIYCDVAFSKANFYASYWIIRIKLPIFCNPNIVNLWPLNASSSKNVTFWLVISSFFLQEITFIVYIFTSVSDIDDLLKSVEFIGIGIQTMTKATILFYKSREFSNIIKIIRDEFWPSNLNNPNIDKDIRQDSFKLIFVFVTQYVTGVAFLHMYFITPLTKSTRELPHNSWYPFDVTKTPIYEFLFALQFFQTTYISLNTVTAYDTLYCAFCGNIIAQFRLLCDVIECIGSGKESVVLGKLLEISGIKYNADDQNERKLLIVCIKHHQNLIKISNSINKIFGNGHLVQLCASVMGICTTCYKMTMEASFDSLFFSISFYTSHVAQLLMYCAASSELTYWSTRFSIHAFNSQWYVKEYKDVRICLSMVIMRSQKAISMNTLGLFELNYASFLSSLFKESVLFYKSDRIKVLLKVVRQEFWPSNLFGAKIDETTQKKSKLLFLILLTELITSESFLLMFLILSLIKNSRELPHKSWFPFDWSATPVYQIIYLMHSLFIFYDIHVVGFDLFYCGLCFNCTTQLRLLCSAIRYVGSGKEEEIVTKLVEISEEDLENSAIRYVGSGKEEEIVTKLVEISEEDLEKIKKNQKGPTEILMVLCIRHHQKILRISQELNEIFGNGHLFQFMASVMGICAACYGLAVHGAKRVLVIAQVCCSFLWAWPENVGLRKTIFYSILAINCLILGISLLVFLFIGVRNVSDLTDNILLIDCILQSGFKKSLLFYKSERIKVLVKVVREEFWPSNLFGVKIDKSTRGHSKLLFVILLIECITSESFLIMFVILPLTKSTRELPHKSWFPFDWSATPISDHIFDAFSLYFLRHQYNWL</sequence>
<gene>
    <name evidence="12" type="ORF">QE152_g24935</name>
</gene>
<keyword evidence="3" id="KW-0716">Sensory transduction</keyword>
<feature type="chain" id="PRO_5043810946" evidence="11">
    <location>
        <begin position="22"/>
        <end position="1140"/>
    </location>
</feature>
<evidence type="ECO:0000256" key="10">
    <source>
        <dbReference type="SAM" id="Phobius"/>
    </source>
</evidence>
<keyword evidence="13" id="KW-1185">Reference proteome</keyword>
<keyword evidence="8 12" id="KW-0675">Receptor</keyword>
<keyword evidence="7 10" id="KW-0472">Membrane</keyword>
<evidence type="ECO:0000313" key="13">
    <source>
        <dbReference type="Proteomes" id="UP001458880"/>
    </source>
</evidence>
<dbReference type="PANTHER" id="PTHR21137">
    <property type="entry name" value="ODORANT RECEPTOR"/>
    <property type="match status" value="1"/>
</dbReference>
<keyword evidence="2" id="KW-1003">Cell membrane</keyword>
<keyword evidence="4 10" id="KW-0812">Transmembrane</keyword>
<evidence type="ECO:0000313" key="12">
    <source>
        <dbReference type="EMBL" id="KAK9712316.1"/>
    </source>
</evidence>
<dbReference type="Proteomes" id="UP001458880">
    <property type="component" value="Unassembled WGS sequence"/>
</dbReference>
<evidence type="ECO:0000256" key="6">
    <source>
        <dbReference type="ARBA" id="ARBA00022989"/>
    </source>
</evidence>
<keyword evidence="6 10" id="KW-1133">Transmembrane helix</keyword>
<dbReference type="PANTHER" id="PTHR21137:SF35">
    <property type="entry name" value="ODORANT RECEPTOR 19A-RELATED"/>
    <property type="match status" value="1"/>
</dbReference>
<keyword evidence="11" id="KW-0732">Signal</keyword>
<evidence type="ECO:0000256" key="3">
    <source>
        <dbReference type="ARBA" id="ARBA00022606"/>
    </source>
</evidence>
<evidence type="ECO:0000256" key="2">
    <source>
        <dbReference type="ARBA" id="ARBA00022475"/>
    </source>
</evidence>
<dbReference type="GO" id="GO:0005886">
    <property type="term" value="C:plasma membrane"/>
    <property type="evidence" value="ECO:0007669"/>
    <property type="project" value="UniProtKB-SubCell"/>
</dbReference>
<dbReference type="EMBL" id="JASPKY010000265">
    <property type="protein sequence ID" value="KAK9712316.1"/>
    <property type="molecule type" value="Genomic_DNA"/>
</dbReference>
<feature type="transmembrane region" description="Helical" evidence="10">
    <location>
        <begin position="986"/>
        <end position="1008"/>
    </location>
</feature>
<evidence type="ECO:0000256" key="7">
    <source>
        <dbReference type="ARBA" id="ARBA00023136"/>
    </source>
</evidence>
<comment type="caution">
    <text evidence="12">The sequence shown here is derived from an EMBL/GenBank/DDBJ whole genome shotgun (WGS) entry which is preliminary data.</text>
</comment>
<dbReference type="Pfam" id="PF02949">
    <property type="entry name" value="7tm_6"/>
    <property type="match status" value="3"/>
</dbReference>
<evidence type="ECO:0000256" key="1">
    <source>
        <dbReference type="ARBA" id="ARBA00004651"/>
    </source>
</evidence>
<feature type="transmembrane region" description="Helical" evidence="10">
    <location>
        <begin position="793"/>
        <end position="816"/>
    </location>
</feature>
<protein>
    <submittedName>
        <fullName evidence="12">7tm Odorant receptor</fullName>
    </submittedName>
</protein>
<dbReference type="GO" id="GO:0004984">
    <property type="term" value="F:olfactory receptor activity"/>
    <property type="evidence" value="ECO:0007669"/>
    <property type="project" value="InterPro"/>
</dbReference>
<feature type="transmembrane region" description="Helical" evidence="10">
    <location>
        <begin position="82"/>
        <end position="107"/>
    </location>
</feature>
<feature type="signal peptide" evidence="11">
    <location>
        <begin position="1"/>
        <end position="21"/>
    </location>
</feature>
<evidence type="ECO:0000256" key="4">
    <source>
        <dbReference type="ARBA" id="ARBA00022692"/>
    </source>
</evidence>
<evidence type="ECO:0000256" key="5">
    <source>
        <dbReference type="ARBA" id="ARBA00022725"/>
    </source>
</evidence>